<reference evidence="1 2" key="1">
    <citation type="submission" date="2017-07" db="EMBL/GenBank/DDBJ databases">
        <title>Leptospira spp. isolated from tropical soils.</title>
        <authorList>
            <person name="Thibeaux R."/>
            <person name="Iraola G."/>
            <person name="Ferres I."/>
            <person name="Bierque E."/>
            <person name="Girault D."/>
            <person name="Soupe-Gilbert M.-E."/>
            <person name="Picardeau M."/>
            <person name="Goarant C."/>
        </authorList>
    </citation>
    <scope>NUCLEOTIDE SEQUENCE [LARGE SCALE GENOMIC DNA]</scope>
    <source>
        <strain evidence="1 2">FH2-C-A2</strain>
    </source>
</reference>
<dbReference type="AlphaFoldDB" id="A0A2M9Z8P4"/>
<dbReference type="EMBL" id="NPDT01000008">
    <property type="protein sequence ID" value="PJZ64796.1"/>
    <property type="molecule type" value="Genomic_DNA"/>
</dbReference>
<proteinExistence type="predicted"/>
<evidence type="ECO:0000313" key="2">
    <source>
        <dbReference type="Proteomes" id="UP000231912"/>
    </source>
</evidence>
<sequence>MEVIIMVGKIYGFLAQSRMSEADPLGYMEFSEPTMSQVQNKANRVQSGTAMLSYAIKMSVSTSKLFHGSFGK</sequence>
<evidence type="ECO:0000313" key="1">
    <source>
        <dbReference type="EMBL" id="PJZ64796.1"/>
    </source>
</evidence>
<organism evidence="1 2">
    <name type="scientific">Leptospira wolffii</name>
    <dbReference type="NCBI Taxonomy" id="409998"/>
    <lineage>
        <taxon>Bacteria</taxon>
        <taxon>Pseudomonadati</taxon>
        <taxon>Spirochaetota</taxon>
        <taxon>Spirochaetia</taxon>
        <taxon>Leptospirales</taxon>
        <taxon>Leptospiraceae</taxon>
        <taxon>Leptospira</taxon>
    </lineage>
</organism>
<gene>
    <name evidence="1" type="ORF">CH371_16915</name>
</gene>
<name>A0A2M9Z8P4_9LEPT</name>
<protein>
    <submittedName>
        <fullName evidence="1">Uncharacterized protein</fullName>
    </submittedName>
</protein>
<dbReference type="Proteomes" id="UP000231912">
    <property type="component" value="Unassembled WGS sequence"/>
</dbReference>
<accession>A0A2M9Z8P4</accession>
<comment type="caution">
    <text evidence="1">The sequence shown here is derived from an EMBL/GenBank/DDBJ whole genome shotgun (WGS) entry which is preliminary data.</text>
</comment>